<dbReference type="SMART" id="SM00347">
    <property type="entry name" value="HTH_MARR"/>
    <property type="match status" value="1"/>
</dbReference>
<dbReference type="GO" id="GO:0005737">
    <property type="term" value="C:cytoplasm"/>
    <property type="evidence" value="ECO:0007669"/>
    <property type="project" value="UniProtKB-SubCell"/>
</dbReference>
<evidence type="ECO:0000256" key="6">
    <source>
        <dbReference type="ARBA" id="ARBA00046337"/>
    </source>
</evidence>
<evidence type="ECO:0000313" key="11">
    <source>
        <dbReference type="Proteomes" id="UP000054262"/>
    </source>
</evidence>
<dbReference type="PRINTS" id="PR00598">
    <property type="entry name" value="HTHMARR"/>
</dbReference>
<evidence type="ECO:0000256" key="7">
    <source>
        <dbReference type="ARBA" id="ARBA00047188"/>
    </source>
</evidence>
<dbReference type="AlphaFoldDB" id="A0P5Q9"/>
<feature type="domain" description="HTH marR-type" evidence="9">
    <location>
        <begin position="10"/>
        <end position="140"/>
    </location>
</feature>
<sequence>MKKYPNLLLDNQLCFSLYSATNAITRYYRLFLKELGITYTQYLVLIALWEGECKKAADIAGMLKLDLPTITPILKKLEQMNLVTRKRSITDERVVNIELTKQGVDLEDQVAAIQHKVACKTHLPASEFNELKKTLNDLTSALEISEHDLLEAEHLKNCA</sequence>
<evidence type="ECO:0000259" key="9">
    <source>
        <dbReference type="PROSITE" id="PS50995"/>
    </source>
</evidence>
<comment type="similarity">
    <text evidence="6">Belongs to the SarZ family.</text>
</comment>
<dbReference type="Proteomes" id="UP000054262">
    <property type="component" value="Unassembled WGS sequence"/>
</dbReference>
<evidence type="ECO:0000256" key="3">
    <source>
        <dbReference type="ARBA" id="ARBA00023015"/>
    </source>
</evidence>
<dbReference type="InterPro" id="IPR000835">
    <property type="entry name" value="HTH_MarR-typ"/>
</dbReference>
<dbReference type="GO" id="GO:0003677">
    <property type="term" value="F:DNA binding"/>
    <property type="evidence" value="ECO:0007669"/>
    <property type="project" value="UniProtKB-KW"/>
</dbReference>
<organism evidence="10 11">
    <name type="scientific">Methylophilales bacterium HTCC2181</name>
    <dbReference type="NCBI Taxonomy" id="383631"/>
    <lineage>
        <taxon>Bacteria</taxon>
        <taxon>Pseudomonadati</taxon>
        <taxon>Pseudomonadota</taxon>
        <taxon>Betaproteobacteria</taxon>
        <taxon>Nitrosomonadales</taxon>
        <taxon>OM43 clade</taxon>
    </lineage>
</organism>
<evidence type="ECO:0000256" key="2">
    <source>
        <dbReference type="ARBA" id="ARBA00022490"/>
    </source>
</evidence>
<dbReference type="InterPro" id="IPR055166">
    <property type="entry name" value="Transc_reg_Sar_Rot_HTH"/>
</dbReference>
<accession>A0P5Q9</accession>
<dbReference type="InterPro" id="IPR036390">
    <property type="entry name" value="WH_DNA-bd_sf"/>
</dbReference>
<gene>
    <name evidence="10" type="ORF">MB2181_02310</name>
</gene>
<evidence type="ECO:0000256" key="5">
    <source>
        <dbReference type="ARBA" id="ARBA00023163"/>
    </source>
</evidence>
<dbReference type="InterPro" id="IPR036388">
    <property type="entry name" value="WH-like_DNA-bd_sf"/>
</dbReference>
<dbReference type="Pfam" id="PF22381">
    <property type="entry name" value="Staph_reg_Sar_Rot"/>
    <property type="match status" value="1"/>
</dbReference>
<comment type="subcellular location">
    <subcellularLocation>
        <location evidence="1">Cytoplasm</location>
    </subcellularLocation>
</comment>
<evidence type="ECO:0000256" key="4">
    <source>
        <dbReference type="ARBA" id="ARBA00023125"/>
    </source>
</evidence>
<dbReference type="FunFam" id="1.10.10.10:FF:000163">
    <property type="entry name" value="MarR family transcriptional regulator"/>
    <property type="match status" value="1"/>
</dbReference>
<dbReference type="SUPFAM" id="SSF46785">
    <property type="entry name" value="Winged helix' DNA-binding domain"/>
    <property type="match status" value="1"/>
</dbReference>
<protein>
    <recommendedName>
        <fullName evidence="7">HTH-type transcriptional regulator SarZ</fullName>
    </recommendedName>
    <alternativeName>
        <fullName evidence="8">Staphylococcal accessory regulator Z</fullName>
    </alternativeName>
</protein>
<dbReference type="OrthoDB" id="9806864at2"/>
<dbReference type="PANTHER" id="PTHR42756:SF1">
    <property type="entry name" value="TRANSCRIPTIONAL REPRESSOR OF EMRAB OPERON"/>
    <property type="match status" value="1"/>
</dbReference>
<evidence type="ECO:0000256" key="8">
    <source>
        <dbReference type="ARBA" id="ARBA00047207"/>
    </source>
</evidence>
<keyword evidence="5" id="KW-0804">Transcription</keyword>
<reference evidence="10 11" key="1">
    <citation type="submission" date="2006-11" db="EMBL/GenBank/DDBJ databases">
        <authorList>
            <person name="Giovannoni S."/>
            <person name="Vergin K."/>
            <person name="Ferriera S."/>
            <person name="Johnson J."/>
            <person name="Kravitz S."/>
            <person name="Beeson K."/>
            <person name="Sutton G."/>
            <person name="Rogers Y.-H."/>
            <person name="Friedman R."/>
            <person name="Frazier M."/>
            <person name="Venter J.C."/>
        </authorList>
    </citation>
    <scope>NUCLEOTIDE SEQUENCE [LARGE SCALE GENOMIC DNA]</scope>
    <source>
        <strain evidence="10 11">HTCC2181</strain>
    </source>
</reference>
<dbReference type="Gene3D" id="1.10.10.10">
    <property type="entry name" value="Winged helix-like DNA-binding domain superfamily/Winged helix DNA-binding domain"/>
    <property type="match status" value="1"/>
</dbReference>
<keyword evidence="3" id="KW-0805">Transcription regulation</keyword>
<dbReference type="GO" id="GO:0003700">
    <property type="term" value="F:DNA-binding transcription factor activity"/>
    <property type="evidence" value="ECO:0007669"/>
    <property type="project" value="InterPro"/>
</dbReference>
<evidence type="ECO:0000256" key="1">
    <source>
        <dbReference type="ARBA" id="ARBA00004496"/>
    </source>
</evidence>
<comment type="caution">
    <text evidence="10">The sequence shown here is derived from an EMBL/GenBank/DDBJ whole genome shotgun (WGS) entry which is preliminary data.</text>
</comment>
<name>A0P5Q9_9PROT</name>
<keyword evidence="11" id="KW-1185">Reference proteome</keyword>
<dbReference type="EMBL" id="AAUX01000001">
    <property type="protein sequence ID" value="EAV46869.1"/>
    <property type="molecule type" value="Genomic_DNA"/>
</dbReference>
<evidence type="ECO:0000313" key="10">
    <source>
        <dbReference type="EMBL" id="EAV46869.1"/>
    </source>
</evidence>
<proteinExistence type="inferred from homology"/>
<keyword evidence="2" id="KW-0963">Cytoplasm</keyword>
<keyword evidence="4" id="KW-0238">DNA-binding</keyword>
<dbReference type="PROSITE" id="PS50995">
    <property type="entry name" value="HTH_MARR_2"/>
    <property type="match status" value="1"/>
</dbReference>
<dbReference type="PANTHER" id="PTHR42756">
    <property type="entry name" value="TRANSCRIPTIONAL REGULATOR, MARR"/>
    <property type="match status" value="1"/>
</dbReference>